<protein>
    <recommendedName>
        <fullName evidence="1">AAA protein C-terminal winged helix domain-containing protein</fullName>
    </recommendedName>
</protein>
<sequence>MIVFLGGVAYVSWYKKSVLDKIEKSFTAGYDPALELAKQGKRSAKRRTVVYNEFGVETDVPWTEHLRRKEQDLVDSVIKGDETGHYFVLLGPKGVGKATMIFDAIQAIQADGVAFCDAHPDLEVFRLRLGKALNFEFYEDSQTGLFQRRDPREGGPALDIERAMNKVEKVALRCIEKRKKPLVLIFNNIHFFHNDEEGRNMLLLLQQHAESWAASGILTIVFTSDDFWPYHVMRKSGSRMQVLSIYDLDTREAIHASSKMRVDAKQAAQSDEDMREAVQMVGGRLSHLNKISRAREVNVAAKHMKDVEKAWLLSQIGLIPDCDDDVMDEQKWSSCTWLLLREFVKLRQEQEKLRQEKLTAGEEVDNLKLPSIPYRKNQWRCREIMTRADFIEDLDRANIIAIDVHHDVRPDSELILHAARDVVEAEGFDELLNNVRERIDEIEGLHRTTELTFKDVDKGDKIRLSVDKTGASRI</sequence>
<accession>A0A165RAI9</accession>
<dbReference type="PANTHER" id="PTHR36168:SF1">
    <property type="entry name" value="ORC1-LIKE AAA ATPASE DOMAIN-CONTAINING PROTEIN"/>
    <property type="match status" value="1"/>
</dbReference>
<feature type="domain" description="AAA protein C-terminal winged helix" evidence="1">
    <location>
        <begin position="314"/>
        <end position="443"/>
    </location>
</feature>
<evidence type="ECO:0000313" key="3">
    <source>
        <dbReference type="Proteomes" id="UP000076761"/>
    </source>
</evidence>
<dbReference type="STRING" id="1314782.A0A165RAI9"/>
<keyword evidence="3" id="KW-1185">Reference proteome</keyword>
<dbReference type="Pfam" id="PF24913">
    <property type="entry name" value="WHD_AAA_fung"/>
    <property type="match status" value="1"/>
</dbReference>
<organism evidence="2 3">
    <name type="scientific">Neolentinus lepideus HHB14362 ss-1</name>
    <dbReference type="NCBI Taxonomy" id="1314782"/>
    <lineage>
        <taxon>Eukaryota</taxon>
        <taxon>Fungi</taxon>
        <taxon>Dikarya</taxon>
        <taxon>Basidiomycota</taxon>
        <taxon>Agaricomycotina</taxon>
        <taxon>Agaricomycetes</taxon>
        <taxon>Gloeophyllales</taxon>
        <taxon>Gloeophyllaceae</taxon>
        <taxon>Neolentinus</taxon>
    </lineage>
</organism>
<evidence type="ECO:0000313" key="2">
    <source>
        <dbReference type="EMBL" id="KZT23533.1"/>
    </source>
</evidence>
<dbReference type="Proteomes" id="UP000076761">
    <property type="component" value="Unassembled WGS sequence"/>
</dbReference>
<proteinExistence type="predicted"/>
<evidence type="ECO:0000259" key="1">
    <source>
        <dbReference type="Pfam" id="PF24913"/>
    </source>
</evidence>
<dbReference type="InParanoid" id="A0A165RAI9"/>
<dbReference type="InterPro" id="IPR056808">
    <property type="entry name" value="HTH_AAA"/>
</dbReference>
<reference evidence="2 3" key="1">
    <citation type="journal article" date="2016" name="Mol. Biol. Evol.">
        <title>Comparative Genomics of Early-Diverging Mushroom-Forming Fungi Provides Insights into the Origins of Lignocellulose Decay Capabilities.</title>
        <authorList>
            <person name="Nagy L.G."/>
            <person name="Riley R."/>
            <person name="Tritt A."/>
            <person name="Adam C."/>
            <person name="Daum C."/>
            <person name="Floudas D."/>
            <person name="Sun H."/>
            <person name="Yadav J.S."/>
            <person name="Pangilinan J."/>
            <person name="Larsson K.H."/>
            <person name="Matsuura K."/>
            <person name="Barry K."/>
            <person name="Labutti K."/>
            <person name="Kuo R."/>
            <person name="Ohm R.A."/>
            <person name="Bhattacharya S.S."/>
            <person name="Shirouzu T."/>
            <person name="Yoshinaga Y."/>
            <person name="Martin F.M."/>
            <person name="Grigoriev I.V."/>
            <person name="Hibbett D.S."/>
        </authorList>
    </citation>
    <scope>NUCLEOTIDE SEQUENCE [LARGE SCALE GENOMIC DNA]</scope>
    <source>
        <strain evidence="2 3">HHB14362 ss-1</strain>
    </source>
</reference>
<dbReference type="PANTHER" id="PTHR36168">
    <property type="entry name" value="CHROMOSOME 1, WHOLE GENOME SHOTGUN SEQUENCE"/>
    <property type="match status" value="1"/>
</dbReference>
<dbReference type="OrthoDB" id="511599at2759"/>
<name>A0A165RAI9_9AGAM</name>
<dbReference type="EMBL" id="KV425584">
    <property type="protein sequence ID" value="KZT23533.1"/>
    <property type="molecule type" value="Genomic_DNA"/>
</dbReference>
<dbReference type="InterPro" id="IPR027417">
    <property type="entry name" value="P-loop_NTPase"/>
</dbReference>
<dbReference type="SUPFAM" id="SSF52540">
    <property type="entry name" value="P-loop containing nucleoside triphosphate hydrolases"/>
    <property type="match status" value="1"/>
</dbReference>
<dbReference type="AlphaFoldDB" id="A0A165RAI9"/>
<gene>
    <name evidence="2" type="ORF">NEOLEDRAFT_1179982</name>
</gene>